<comment type="caution">
    <text evidence="3">The sequence shown here is derived from an EMBL/GenBank/DDBJ whole genome shotgun (WGS) entry which is preliminary data.</text>
</comment>
<keyword evidence="2" id="KW-1133">Transmembrane helix</keyword>
<keyword evidence="2" id="KW-0812">Transmembrane</keyword>
<evidence type="ECO:0000313" key="4">
    <source>
        <dbReference type="Proteomes" id="UP000315783"/>
    </source>
</evidence>
<feature type="region of interest" description="Disordered" evidence="1">
    <location>
        <begin position="83"/>
        <end position="122"/>
    </location>
</feature>
<feature type="transmembrane region" description="Helical" evidence="2">
    <location>
        <begin position="129"/>
        <end position="149"/>
    </location>
</feature>
<keyword evidence="2" id="KW-0472">Membrane</keyword>
<feature type="compositionally biased region" description="Basic and acidic residues" evidence="1">
    <location>
        <begin position="155"/>
        <end position="167"/>
    </location>
</feature>
<keyword evidence="4" id="KW-1185">Reference proteome</keyword>
<gene>
    <name evidence="3" type="ORF">IF1G_00449</name>
</gene>
<name>A0A545VFL4_9HYPO</name>
<dbReference type="EMBL" id="SPUK01000001">
    <property type="protein sequence ID" value="TQW00518.1"/>
    <property type="molecule type" value="Genomic_DNA"/>
</dbReference>
<feature type="region of interest" description="Disordered" evidence="1">
    <location>
        <begin position="147"/>
        <end position="167"/>
    </location>
</feature>
<dbReference type="Proteomes" id="UP000315783">
    <property type="component" value="Unassembled WGS sequence"/>
</dbReference>
<organism evidence="3 4">
    <name type="scientific">Cordyceps javanica</name>
    <dbReference type="NCBI Taxonomy" id="43265"/>
    <lineage>
        <taxon>Eukaryota</taxon>
        <taxon>Fungi</taxon>
        <taxon>Dikarya</taxon>
        <taxon>Ascomycota</taxon>
        <taxon>Pezizomycotina</taxon>
        <taxon>Sordariomycetes</taxon>
        <taxon>Hypocreomycetidae</taxon>
        <taxon>Hypocreales</taxon>
        <taxon>Cordycipitaceae</taxon>
        <taxon>Cordyceps</taxon>
    </lineage>
</organism>
<reference evidence="3 4" key="1">
    <citation type="journal article" date="2019" name="Appl. Microbiol. Biotechnol.">
        <title>Genome sequence of Isaria javanica and comparative genome analysis insights into family S53 peptidase evolution in fungal entomopathogens.</title>
        <authorList>
            <person name="Lin R."/>
            <person name="Zhang X."/>
            <person name="Xin B."/>
            <person name="Zou M."/>
            <person name="Gao Y."/>
            <person name="Qin F."/>
            <person name="Hu Q."/>
            <person name="Xie B."/>
            <person name="Cheng X."/>
        </authorList>
    </citation>
    <scope>NUCLEOTIDE SEQUENCE [LARGE SCALE GENOMIC DNA]</scope>
    <source>
        <strain evidence="3 4">IJ1G</strain>
    </source>
</reference>
<dbReference type="AlphaFoldDB" id="A0A545VFL4"/>
<evidence type="ECO:0000256" key="1">
    <source>
        <dbReference type="SAM" id="MobiDB-lite"/>
    </source>
</evidence>
<protein>
    <submittedName>
        <fullName evidence="3">Uncharacterized protein</fullName>
    </submittedName>
</protein>
<accession>A0A545VFL4</accession>
<evidence type="ECO:0000256" key="2">
    <source>
        <dbReference type="SAM" id="Phobius"/>
    </source>
</evidence>
<sequence>MDEARPGTVQDEWESADVARETIGFKYLVESFGVPSACWRATQTSPVDAEAADPEKSDAVVRGGGGALVWRFAVFVSCCIETSLGRDGNDEGDELEEEEEEEEKNKPRKRGRGEEKIGVSESTARPKTFRWLFLGMIMAAQWLVLGGTGKRAARRRNEREVRDGRGG</sequence>
<evidence type="ECO:0000313" key="3">
    <source>
        <dbReference type="EMBL" id="TQW00518.1"/>
    </source>
</evidence>
<feature type="compositionally biased region" description="Acidic residues" evidence="1">
    <location>
        <begin position="90"/>
        <end position="102"/>
    </location>
</feature>
<proteinExistence type="predicted"/>